<keyword evidence="2" id="KW-1185">Reference proteome</keyword>
<organism evidence="1 2">
    <name type="scientific">Pleurodeles waltl</name>
    <name type="common">Iberian ribbed newt</name>
    <dbReference type="NCBI Taxonomy" id="8319"/>
    <lineage>
        <taxon>Eukaryota</taxon>
        <taxon>Metazoa</taxon>
        <taxon>Chordata</taxon>
        <taxon>Craniata</taxon>
        <taxon>Vertebrata</taxon>
        <taxon>Euteleostomi</taxon>
        <taxon>Amphibia</taxon>
        <taxon>Batrachia</taxon>
        <taxon>Caudata</taxon>
        <taxon>Salamandroidea</taxon>
        <taxon>Salamandridae</taxon>
        <taxon>Pleurodelinae</taxon>
        <taxon>Pleurodeles</taxon>
    </lineage>
</organism>
<gene>
    <name evidence="1" type="ORF">NDU88_003528</name>
</gene>
<dbReference type="Proteomes" id="UP001066276">
    <property type="component" value="Chromosome 7"/>
</dbReference>
<protein>
    <recommendedName>
        <fullName evidence="3">Secreted protein</fullName>
    </recommendedName>
</protein>
<dbReference type="EMBL" id="JANPWB010000011">
    <property type="protein sequence ID" value="KAJ1125090.1"/>
    <property type="molecule type" value="Genomic_DNA"/>
</dbReference>
<evidence type="ECO:0000313" key="2">
    <source>
        <dbReference type="Proteomes" id="UP001066276"/>
    </source>
</evidence>
<evidence type="ECO:0000313" key="1">
    <source>
        <dbReference type="EMBL" id="KAJ1125090.1"/>
    </source>
</evidence>
<proteinExistence type="predicted"/>
<comment type="caution">
    <text evidence="1">The sequence shown here is derived from an EMBL/GenBank/DDBJ whole genome shotgun (WGS) entry which is preliminary data.</text>
</comment>
<reference evidence="1" key="1">
    <citation type="journal article" date="2022" name="bioRxiv">
        <title>Sequencing and chromosome-scale assembly of the giantPleurodeles waltlgenome.</title>
        <authorList>
            <person name="Brown T."/>
            <person name="Elewa A."/>
            <person name="Iarovenko S."/>
            <person name="Subramanian E."/>
            <person name="Araus A.J."/>
            <person name="Petzold A."/>
            <person name="Susuki M."/>
            <person name="Suzuki K.-i.T."/>
            <person name="Hayashi T."/>
            <person name="Toyoda A."/>
            <person name="Oliveira C."/>
            <person name="Osipova E."/>
            <person name="Leigh N.D."/>
            <person name="Simon A."/>
            <person name="Yun M.H."/>
        </authorList>
    </citation>
    <scope>NUCLEOTIDE SEQUENCE</scope>
    <source>
        <strain evidence="1">20211129_DDA</strain>
        <tissue evidence="1">Liver</tissue>
    </source>
</reference>
<evidence type="ECO:0008006" key="3">
    <source>
        <dbReference type="Google" id="ProtNLM"/>
    </source>
</evidence>
<name>A0AAV7PIE6_PLEWA</name>
<accession>A0AAV7PIE6</accession>
<sequence length="89" mass="9109">MEVVSVLAGSLPAVSTLVPAHTLESNSGVVSVHGLISPLSPSPDPLVPTPLLALLDQSTLLDAPILISPESADDGYQELPPLDKAGEFT</sequence>
<dbReference type="AlphaFoldDB" id="A0AAV7PIE6"/>